<protein>
    <submittedName>
        <fullName evidence="6">Alpha/beta fold hydrolase</fullName>
    </submittedName>
</protein>
<organism evidence="6 7">
    <name type="scientific">Ramlibacter pinisoli</name>
    <dbReference type="NCBI Taxonomy" id="2682844"/>
    <lineage>
        <taxon>Bacteria</taxon>
        <taxon>Pseudomonadati</taxon>
        <taxon>Pseudomonadota</taxon>
        <taxon>Betaproteobacteria</taxon>
        <taxon>Burkholderiales</taxon>
        <taxon>Comamonadaceae</taxon>
        <taxon>Ramlibacter</taxon>
    </lineage>
</organism>
<keyword evidence="6" id="KW-0378">Hydrolase</keyword>
<gene>
    <name evidence="6" type="ORF">GON04_04795</name>
</gene>
<feature type="transmembrane region" description="Helical" evidence="4">
    <location>
        <begin position="65"/>
        <end position="88"/>
    </location>
</feature>
<sequence length="903" mass="98603">MEPTAGTALAGPASCTRARRALIGLWSNLRQPGGCRTLPCRRGWSPRPSRVESGRRPGVTFMGRLLPSLPGVVAGCLFALVAALVPLVPAHAQQTLTPRSVVAELDGLKQTWTLPNFRIGGKYDLADPKAWENGAPDGVTLESLGAGPARTAYIAVGTPKRNAKGEIVNAIVVSSYYSGDATAMYNNWYAGQKGNGFSGGALVGPGLLFDTNRFYVVFVDGLGLWGASKPSDGLGRKFPVYSYYDMVQLNYRLLRDHLKVGHVVLSTGASMGGTQAYYWGLMHPGMVAAVMPIGGATATDGEGPVAAWTFQLAKAALESDPVWVATKGDYYKLPKEQHPNKGVEFHWSMLSITGYDLNYRQSQGWDAVSKEVFTWEPDPRMGSNAGANLKNLAKLFDGVDLWYRDTVGEIHNVNKLLPQMKARTLVVHVDNDQWLISDKARAAAQAIPGGQYVGLSDPTAHYAVFKALNVLKTNPIFDTYMHDIDVLPDQGLVCEATNYRTPKVNMQPSPDRSFWKQEMVSPFPVKYATVKDKRGVAWELGYMDEYCGKSANPPVLVVVHGKGAFGAHYGYLIKYAVEHGYRVIAPDMPQWGTSGPGNLDKPMTRTLNDVRDAFHALIVGRLGVKKAFYHGHSLGGQTVIGYALRYPEAVQGLALEAPAGLEEYQRTFRMGDKDLPICDKTIAYDPKAWHAAYDPMGLVEGELKRSPQGVRDFFYFKKRDPAGGAVATNTGYFFNDTEYARLHTDQRVAMITGNRREFEQWSFMFIYDLYSICSELNADDPASIYKQVTKIKAPIFLAFGAQEPFIPGTALNGLTGLSKSIIVPFKQRMTAAGNPPVIKVYPGVGHFIHTDVPYEYARDTVDFMKRGRVDATSPDVMEALENGGGSTTAAAEAPAGKPTGLAK</sequence>
<dbReference type="PANTHER" id="PTHR32268:SF15">
    <property type="entry name" value="HOMOSERINE ACETYLTRANSFERASE FAMILY PROTEIN (AFU_ORTHOLOGUE AFUA_1G15350)"/>
    <property type="match status" value="1"/>
</dbReference>
<accession>A0A6N8IPD9</accession>
<feature type="region of interest" description="Disordered" evidence="3">
    <location>
        <begin position="879"/>
        <end position="903"/>
    </location>
</feature>
<evidence type="ECO:0000313" key="6">
    <source>
        <dbReference type="EMBL" id="MVQ28749.1"/>
    </source>
</evidence>
<evidence type="ECO:0000313" key="7">
    <source>
        <dbReference type="Proteomes" id="UP000469385"/>
    </source>
</evidence>
<evidence type="ECO:0000256" key="1">
    <source>
        <dbReference type="ARBA" id="ARBA00023167"/>
    </source>
</evidence>
<dbReference type="SUPFAM" id="SSF53474">
    <property type="entry name" value="alpha/beta-Hydrolases"/>
    <property type="match status" value="2"/>
</dbReference>
<dbReference type="AlphaFoldDB" id="A0A6N8IPD9"/>
<name>A0A6N8IPD9_9BURK</name>
<keyword evidence="1" id="KW-0028">Amino-acid biosynthesis</keyword>
<dbReference type="Proteomes" id="UP000469385">
    <property type="component" value="Unassembled WGS sequence"/>
</dbReference>
<comment type="caution">
    <text evidence="6">The sequence shown here is derived from an EMBL/GenBank/DDBJ whole genome shotgun (WGS) entry which is preliminary data.</text>
</comment>
<evidence type="ECO:0000256" key="4">
    <source>
        <dbReference type="SAM" id="Phobius"/>
    </source>
</evidence>
<evidence type="ECO:0000256" key="2">
    <source>
        <dbReference type="ARBA" id="ARBA00023315"/>
    </source>
</evidence>
<dbReference type="InterPro" id="IPR029058">
    <property type="entry name" value="AB_hydrolase_fold"/>
</dbReference>
<dbReference type="GO" id="GO:0016787">
    <property type="term" value="F:hydrolase activity"/>
    <property type="evidence" value="ECO:0007669"/>
    <property type="project" value="UniProtKB-KW"/>
</dbReference>
<reference evidence="6 7" key="1">
    <citation type="submission" date="2019-12" db="EMBL/GenBank/DDBJ databases">
        <authorList>
            <person name="Huq M.A."/>
        </authorList>
    </citation>
    <scope>NUCLEOTIDE SEQUENCE [LARGE SCALE GENOMIC DNA]</scope>
    <source>
        <strain evidence="6 7">MAH-25</strain>
    </source>
</reference>
<dbReference type="InterPro" id="IPR008220">
    <property type="entry name" value="HAT_MetX-like"/>
</dbReference>
<keyword evidence="2" id="KW-0012">Acyltransferase</keyword>
<keyword evidence="4" id="KW-0472">Membrane</keyword>
<feature type="domain" description="AB hydrolase-1" evidence="5">
    <location>
        <begin position="554"/>
        <end position="666"/>
    </location>
</feature>
<keyword evidence="7" id="KW-1185">Reference proteome</keyword>
<keyword evidence="4" id="KW-1133">Transmembrane helix</keyword>
<dbReference type="GO" id="GO:0009086">
    <property type="term" value="P:methionine biosynthetic process"/>
    <property type="evidence" value="ECO:0007669"/>
    <property type="project" value="UniProtKB-KW"/>
</dbReference>
<dbReference type="GO" id="GO:0016747">
    <property type="term" value="F:acyltransferase activity, transferring groups other than amino-acyl groups"/>
    <property type="evidence" value="ECO:0007669"/>
    <property type="project" value="InterPro"/>
</dbReference>
<dbReference type="PRINTS" id="PR00412">
    <property type="entry name" value="EPOXHYDRLASE"/>
</dbReference>
<dbReference type="Pfam" id="PF00561">
    <property type="entry name" value="Abhydrolase_1"/>
    <property type="match status" value="1"/>
</dbReference>
<keyword evidence="1" id="KW-0486">Methionine biosynthesis</keyword>
<dbReference type="PRINTS" id="PR00111">
    <property type="entry name" value="ABHYDROLASE"/>
</dbReference>
<dbReference type="PANTHER" id="PTHR32268">
    <property type="entry name" value="HOMOSERINE O-ACETYLTRANSFERASE"/>
    <property type="match status" value="1"/>
</dbReference>
<keyword evidence="2" id="KW-0808">Transferase</keyword>
<keyword evidence="4" id="KW-0812">Transmembrane</keyword>
<evidence type="ECO:0000259" key="5">
    <source>
        <dbReference type="Pfam" id="PF00561"/>
    </source>
</evidence>
<dbReference type="InterPro" id="IPR000639">
    <property type="entry name" value="Epox_hydrolase-like"/>
</dbReference>
<evidence type="ECO:0000256" key="3">
    <source>
        <dbReference type="SAM" id="MobiDB-lite"/>
    </source>
</evidence>
<dbReference type="EMBL" id="WSEL01000003">
    <property type="protein sequence ID" value="MVQ28749.1"/>
    <property type="molecule type" value="Genomic_DNA"/>
</dbReference>
<dbReference type="InterPro" id="IPR000073">
    <property type="entry name" value="AB_hydrolase_1"/>
</dbReference>
<proteinExistence type="predicted"/>
<dbReference type="Gene3D" id="3.40.50.1820">
    <property type="entry name" value="alpha/beta hydrolase"/>
    <property type="match status" value="2"/>
</dbReference>